<accession>A0A8J3QV68</accession>
<dbReference type="RefSeq" id="WP_203920993.1">
    <property type="nucleotide sequence ID" value="NZ_BONZ01000055.1"/>
</dbReference>
<dbReference type="EMBL" id="BONZ01000055">
    <property type="protein sequence ID" value="GIH17433.1"/>
    <property type="molecule type" value="Genomic_DNA"/>
</dbReference>
<keyword evidence="3" id="KW-1185">Reference proteome</keyword>
<organism evidence="2 3">
    <name type="scientific">Rugosimonospora africana</name>
    <dbReference type="NCBI Taxonomy" id="556532"/>
    <lineage>
        <taxon>Bacteria</taxon>
        <taxon>Bacillati</taxon>
        <taxon>Actinomycetota</taxon>
        <taxon>Actinomycetes</taxon>
        <taxon>Micromonosporales</taxon>
        <taxon>Micromonosporaceae</taxon>
        <taxon>Rugosimonospora</taxon>
    </lineage>
</organism>
<comment type="caution">
    <text evidence="2">The sequence shown here is derived from an EMBL/GenBank/DDBJ whole genome shotgun (WGS) entry which is preliminary data.</text>
</comment>
<evidence type="ECO:0000313" key="2">
    <source>
        <dbReference type="EMBL" id="GIH17433.1"/>
    </source>
</evidence>
<name>A0A8J3QV68_9ACTN</name>
<gene>
    <name evidence="2" type="ORF">Raf01_56050</name>
</gene>
<keyword evidence="1" id="KW-0472">Membrane</keyword>
<keyword evidence="1" id="KW-1133">Transmembrane helix</keyword>
<feature type="transmembrane region" description="Helical" evidence="1">
    <location>
        <begin position="40"/>
        <end position="60"/>
    </location>
</feature>
<sequence length="446" mass="46782">MLTEDDLRTRLHALADPVQAAPDPVPEVRRRMRVLRRRRTATTVALAVVVVLALGFAAGYGPLKPHHRASVPGHGVAPTPSALPPAKAPDLAHLRPAQQVWPGQVRLLQDRLPDGRDYTVCGSLGDGRYLIAVRAEKDRYGDIAVLDTRHGDTLTVLSVASAGQGTIRYLPQEANATKDGVAWMAYAAGTDHQWTTEIWASTLTAHSAKLVATVPGDQSVTPGMVSVVGDRVIFEETGGGIGYGAMLAGGPGLMYSVPRTGGQPQLIDSSIGHHAVTGAWGSNEPPTDSPDAGTAPSSNFELLNVLTGARIAARPNPATKLTAMDGSSENTMSCTPDWCLGEASHAQGLVSGMAVQHPDGSGYVETSWARPTSVFGGGRFVIGMQDLPNDRVQDFVWDVVTGAAGTFGPPGPSNGHSLRMVFDPAQNTFAWPGSGGKLVLDTTAFG</sequence>
<dbReference type="Proteomes" id="UP000642748">
    <property type="component" value="Unassembled WGS sequence"/>
</dbReference>
<reference evidence="2" key="1">
    <citation type="submission" date="2021-01" db="EMBL/GenBank/DDBJ databases">
        <title>Whole genome shotgun sequence of Rugosimonospora africana NBRC 104875.</title>
        <authorList>
            <person name="Komaki H."/>
            <person name="Tamura T."/>
        </authorList>
    </citation>
    <scope>NUCLEOTIDE SEQUENCE</scope>
    <source>
        <strain evidence="2">NBRC 104875</strain>
    </source>
</reference>
<keyword evidence="1" id="KW-0812">Transmembrane</keyword>
<evidence type="ECO:0000256" key="1">
    <source>
        <dbReference type="SAM" id="Phobius"/>
    </source>
</evidence>
<protein>
    <submittedName>
        <fullName evidence="2">Uncharacterized protein</fullName>
    </submittedName>
</protein>
<evidence type="ECO:0000313" key="3">
    <source>
        <dbReference type="Proteomes" id="UP000642748"/>
    </source>
</evidence>
<dbReference type="AlphaFoldDB" id="A0A8J3QV68"/>
<proteinExistence type="predicted"/>